<dbReference type="RefSeq" id="WP_176145887.1">
    <property type="nucleotide sequence ID" value="NZ_CP054927.1"/>
</dbReference>
<keyword evidence="2" id="KW-0624">Polysaccharide degradation</keyword>
<gene>
    <name evidence="7" type="ORF">HUT09_36650</name>
</gene>
<dbReference type="GO" id="GO:0000272">
    <property type="term" value="P:polysaccharide catabolic process"/>
    <property type="evidence" value="ECO:0007669"/>
    <property type="project" value="UniProtKB-KW"/>
</dbReference>
<dbReference type="InterPro" id="IPR036116">
    <property type="entry name" value="FN3_sf"/>
</dbReference>
<feature type="region of interest" description="Disordered" evidence="3">
    <location>
        <begin position="440"/>
        <end position="459"/>
    </location>
</feature>
<evidence type="ECO:0000256" key="1">
    <source>
        <dbReference type="ARBA" id="ARBA00023295"/>
    </source>
</evidence>
<protein>
    <recommendedName>
        <fullName evidence="9">PA14 domain-containing protein</fullName>
    </recommendedName>
</protein>
<evidence type="ECO:0000256" key="2">
    <source>
        <dbReference type="ARBA" id="ARBA00023326"/>
    </source>
</evidence>
<evidence type="ECO:0000256" key="4">
    <source>
        <dbReference type="SAM" id="SignalP"/>
    </source>
</evidence>
<feature type="signal peptide" evidence="4">
    <location>
        <begin position="1"/>
        <end position="34"/>
    </location>
</feature>
<keyword evidence="1" id="KW-0378">Hydrolase</keyword>
<evidence type="ECO:0000313" key="7">
    <source>
        <dbReference type="EMBL" id="QKW48018.1"/>
    </source>
</evidence>
<dbReference type="Gene3D" id="2.60.40.10">
    <property type="entry name" value="Immunoglobulins"/>
    <property type="match status" value="6"/>
</dbReference>
<dbReference type="GO" id="GO:0016798">
    <property type="term" value="F:hydrolase activity, acting on glycosyl bonds"/>
    <property type="evidence" value="ECO:0007669"/>
    <property type="project" value="UniProtKB-KW"/>
</dbReference>
<feature type="domain" description="Fibronectin type-III" evidence="5">
    <location>
        <begin position="272"/>
        <end position="362"/>
    </location>
</feature>
<feature type="domain" description="Fibronectin type-III" evidence="5">
    <location>
        <begin position="559"/>
        <end position="651"/>
    </location>
</feature>
<dbReference type="InterPro" id="IPR013783">
    <property type="entry name" value="Ig-like_fold"/>
</dbReference>
<evidence type="ECO:0000259" key="5">
    <source>
        <dbReference type="PROSITE" id="PS50853"/>
    </source>
</evidence>
<keyword evidence="1" id="KW-0326">Glycosidase</keyword>
<dbReference type="PANTHER" id="PTHR47135:SF1">
    <property type="entry name" value="FIBRONECTIN TYPE III DOMAIN-CONTAINING PROTEIN 7"/>
    <property type="match status" value="1"/>
</dbReference>
<feature type="domain" description="Fibronectin type-III" evidence="5">
    <location>
        <begin position="654"/>
        <end position="754"/>
    </location>
</feature>
<dbReference type="PROSITE" id="PS50853">
    <property type="entry name" value="FN3"/>
    <property type="match status" value="3"/>
</dbReference>
<keyword evidence="7" id="KW-0614">Plasmid</keyword>
<feature type="chain" id="PRO_5028926161" description="PA14 domain-containing protein" evidence="4">
    <location>
        <begin position="35"/>
        <end position="754"/>
    </location>
</feature>
<evidence type="ECO:0000256" key="3">
    <source>
        <dbReference type="SAM" id="MobiDB-lite"/>
    </source>
</evidence>
<proteinExistence type="predicted"/>
<dbReference type="SUPFAM" id="SSF56988">
    <property type="entry name" value="Anthrax protective antigen"/>
    <property type="match status" value="1"/>
</dbReference>
<dbReference type="SUPFAM" id="SSF49265">
    <property type="entry name" value="Fibronectin type III"/>
    <property type="match status" value="5"/>
</dbReference>
<evidence type="ECO:0000259" key="6">
    <source>
        <dbReference type="PROSITE" id="PS51820"/>
    </source>
</evidence>
<dbReference type="PANTHER" id="PTHR47135">
    <property type="entry name" value="FIBRONECTIN TYPE III DOMAIN-CONTAINING PROTEIN 7"/>
    <property type="match status" value="1"/>
</dbReference>
<accession>A0A7H8N1Z6</accession>
<dbReference type="PROSITE" id="PS51820">
    <property type="entry name" value="PA14"/>
    <property type="match status" value="1"/>
</dbReference>
<dbReference type="InterPro" id="IPR003961">
    <property type="entry name" value="FN3_dom"/>
</dbReference>
<dbReference type="EMBL" id="CP054927">
    <property type="protein sequence ID" value="QKW48018.1"/>
    <property type="molecule type" value="Genomic_DNA"/>
</dbReference>
<feature type="domain" description="PA14" evidence="6">
    <location>
        <begin position="38"/>
        <end position="177"/>
    </location>
</feature>
<reference evidence="7 8" key="1">
    <citation type="submission" date="2020-06" db="EMBL/GenBank/DDBJ databases">
        <title>Genome mining for natural products.</title>
        <authorList>
            <person name="Zhang B."/>
            <person name="Shi J."/>
            <person name="Ge H."/>
        </authorList>
    </citation>
    <scope>NUCLEOTIDE SEQUENCE [LARGE SCALE GENOMIC DNA]</scope>
    <source>
        <strain evidence="7 8">NA06532</strain>
        <plasmid evidence="7 8">unnamed1</plasmid>
    </source>
</reference>
<name>A0A7H8N1Z6_STRMI</name>
<keyword evidence="4" id="KW-0732">Signal</keyword>
<evidence type="ECO:0008006" key="9">
    <source>
        <dbReference type="Google" id="ProtNLM"/>
    </source>
</evidence>
<organism evidence="7 8">
    <name type="scientific">Streptomyces microflavus</name>
    <name type="common">Streptomyces lipmanii</name>
    <dbReference type="NCBI Taxonomy" id="1919"/>
    <lineage>
        <taxon>Bacteria</taxon>
        <taxon>Bacillati</taxon>
        <taxon>Actinomycetota</taxon>
        <taxon>Actinomycetes</taxon>
        <taxon>Kitasatosporales</taxon>
        <taxon>Streptomycetaceae</taxon>
        <taxon>Streptomyces</taxon>
    </lineage>
</organism>
<evidence type="ECO:0000313" key="8">
    <source>
        <dbReference type="Proteomes" id="UP000509345"/>
    </source>
</evidence>
<dbReference type="CDD" id="cd00063">
    <property type="entry name" value="FN3"/>
    <property type="match status" value="2"/>
</dbReference>
<dbReference type="SMART" id="SM00060">
    <property type="entry name" value="FN3"/>
    <property type="match status" value="5"/>
</dbReference>
<dbReference type="InterPro" id="IPR037524">
    <property type="entry name" value="PA14/GLEYA"/>
</dbReference>
<dbReference type="AlphaFoldDB" id="A0A7H8N1Z6"/>
<dbReference type="GeneID" id="87636791"/>
<keyword evidence="2" id="KW-0119">Carbohydrate metabolism</keyword>
<geneLocation type="plasmid" evidence="7 8">
    <name>unnamed1</name>
</geneLocation>
<sequence>MRRSLGAVRRTAGASVLALATALTGFAFPATAQAAVKCSAGVWKAQFYANTALTGTPKATSCDTAIAENYGKGDPAGVNLPRDDFGVRWSMTRDFGSGGSFDLAVAAQDGVRVHLDGSRKINLWRNVSKDQKKTVRVTVPRGVHTLRVDFAAFTGRANIAFSYKPVIGKADKTAPLTPAGLKAGYAAANLKATLAWSRNHELDLAGYHVYRRTGSSGDWSRRTPKPVTGATFTEAPPATGDTYEYALRALDRSGNLSPLTGVKAVVSVDRTAPAAVTGLTATHNGSVARISWSPVNGSTHYEVQRSPAPGEPFVFLSSNPGTVLSDYGAAVGATYSYRVRALDTAGNASAYSAPVQLVTVEGEPLAPTNVSAYGWTDRNTVGWKYHGDAAHRFHVYAAESTTGPWTRLTATPVTGLAYEDFGAPVGQVRHYQVRAVATQGTESGPSATASATRTGDVTPPRMPYGLNAWNGTDGVHISWHANTDDTDHYLVLRKAMFGAWEQIAVVRDVTYLDISTPADVQFGYTVRAVDAAGNVSPMPEPGYGTVYGKRLPVNEKPAAPASLTATVESGNVKVEWTASASADVAGYYVYRTASANPESATAVSSLITGTAFTDVDVPAGTTWRYVVRAVSKRSMWSDFSPIAEATIACPVMTTPATPRITGASRDGASSARLTWAAAGACDQGATVSYNVYRSTSESDVLTPEHRIASDVTAPTYTDTGLARATYYYLVTAVAADGTESAPQAKPVRISLQAP</sequence>
<feature type="compositionally biased region" description="Polar residues" evidence="3">
    <location>
        <begin position="440"/>
        <end position="455"/>
    </location>
</feature>
<dbReference type="Proteomes" id="UP000509345">
    <property type="component" value="Plasmid unnamed1"/>
</dbReference>